<protein>
    <submittedName>
        <fullName evidence="2">Uncharacterized protein</fullName>
    </submittedName>
</protein>
<dbReference type="AlphaFoldDB" id="A0A645IIR0"/>
<sequence length="60" mass="6394">MGGQADGAALRRRADIVPGMAELVQQRVELGQTKQQDEGKTARGEQGGGGENAMLYYCIL</sequence>
<accession>A0A645IIR0</accession>
<evidence type="ECO:0000313" key="2">
    <source>
        <dbReference type="EMBL" id="MPN50722.1"/>
    </source>
</evidence>
<proteinExistence type="predicted"/>
<name>A0A645IIR0_9ZZZZ</name>
<comment type="caution">
    <text evidence="2">The sequence shown here is derived from an EMBL/GenBank/DDBJ whole genome shotgun (WGS) entry which is preliminary data.</text>
</comment>
<gene>
    <name evidence="2" type="ORF">SDC9_198355</name>
</gene>
<dbReference type="EMBL" id="VSSQ01115154">
    <property type="protein sequence ID" value="MPN50722.1"/>
    <property type="molecule type" value="Genomic_DNA"/>
</dbReference>
<evidence type="ECO:0000256" key="1">
    <source>
        <dbReference type="SAM" id="MobiDB-lite"/>
    </source>
</evidence>
<reference evidence="2" key="1">
    <citation type="submission" date="2019-08" db="EMBL/GenBank/DDBJ databases">
        <authorList>
            <person name="Kucharzyk K."/>
            <person name="Murdoch R.W."/>
            <person name="Higgins S."/>
            <person name="Loffler F."/>
        </authorList>
    </citation>
    <scope>NUCLEOTIDE SEQUENCE</scope>
</reference>
<organism evidence="2">
    <name type="scientific">bioreactor metagenome</name>
    <dbReference type="NCBI Taxonomy" id="1076179"/>
    <lineage>
        <taxon>unclassified sequences</taxon>
        <taxon>metagenomes</taxon>
        <taxon>ecological metagenomes</taxon>
    </lineage>
</organism>
<feature type="region of interest" description="Disordered" evidence="1">
    <location>
        <begin position="31"/>
        <end position="51"/>
    </location>
</feature>